<sequence length="78" mass="8422">MGGSAGLRPTGGDTSARRTAWSGAFCRRFVGARAKIEARRRDYNERRPHTSLGWLTPVEHAAAPATQAAEWPPHPSPG</sequence>
<dbReference type="OrthoDB" id="9809060at2"/>
<keyword evidence="4" id="KW-1185">Reference proteome</keyword>
<dbReference type="AlphaFoldDB" id="A0A518RHR3"/>
<gene>
    <name evidence="3" type="ORF">FPZ54_13830</name>
</gene>
<dbReference type="KEGG" id="ssua:FPZ54_13830"/>
<evidence type="ECO:0000259" key="2">
    <source>
        <dbReference type="Pfam" id="PF13683"/>
    </source>
</evidence>
<dbReference type="InterPro" id="IPR001584">
    <property type="entry name" value="Integrase_cat-core"/>
</dbReference>
<dbReference type="EMBL" id="CP042239">
    <property type="protein sequence ID" value="QDX26974.1"/>
    <property type="molecule type" value="Genomic_DNA"/>
</dbReference>
<proteinExistence type="predicted"/>
<accession>A0A518RHR3</accession>
<reference evidence="3 4" key="1">
    <citation type="submission" date="2019-07" db="EMBL/GenBank/DDBJ databases">
        <title>Sphingomonas alkalisoli sp. nov., isolated from rhizosphere soil of Suaedae salsa.</title>
        <authorList>
            <person name="Zhang H."/>
            <person name="Xu L."/>
            <person name="Zhang J.-X."/>
            <person name="Sun J.-Q."/>
        </authorList>
    </citation>
    <scope>NUCLEOTIDE SEQUENCE [LARGE SCALE GENOMIC DNA]</scope>
    <source>
        <strain evidence="3 4">XS-10</strain>
    </source>
</reference>
<dbReference type="GO" id="GO:0015074">
    <property type="term" value="P:DNA integration"/>
    <property type="evidence" value="ECO:0007669"/>
    <property type="project" value="InterPro"/>
</dbReference>
<evidence type="ECO:0000313" key="3">
    <source>
        <dbReference type="EMBL" id="QDX26974.1"/>
    </source>
</evidence>
<name>A0A518RHR3_9SPHN</name>
<feature type="region of interest" description="Disordered" evidence="1">
    <location>
        <begin position="54"/>
        <end position="78"/>
    </location>
</feature>
<dbReference type="Proteomes" id="UP000318055">
    <property type="component" value="Chromosome"/>
</dbReference>
<dbReference type="Pfam" id="PF13683">
    <property type="entry name" value="rve_3"/>
    <property type="match status" value="1"/>
</dbReference>
<protein>
    <submittedName>
        <fullName evidence="3">Transposase</fullName>
    </submittedName>
</protein>
<evidence type="ECO:0000313" key="4">
    <source>
        <dbReference type="Proteomes" id="UP000318055"/>
    </source>
</evidence>
<evidence type="ECO:0000256" key="1">
    <source>
        <dbReference type="SAM" id="MobiDB-lite"/>
    </source>
</evidence>
<feature type="domain" description="Integrase catalytic" evidence="2">
    <location>
        <begin position="30"/>
        <end position="57"/>
    </location>
</feature>
<organism evidence="3 4">
    <name type="scientific">Sphingomonas suaedae</name>
    <dbReference type="NCBI Taxonomy" id="2599297"/>
    <lineage>
        <taxon>Bacteria</taxon>
        <taxon>Pseudomonadati</taxon>
        <taxon>Pseudomonadota</taxon>
        <taxon>Alphaproteobacteria</taxon>
        <taxon>Sphingomonadales</taxon>
        <taxon>Sphingomonadaceae</taxon>
        <taxon>Sphingomonas</taxon>
    </lineage>
</organism>